<accession>A0A8R7V1F0</accession>
<dbReference type="EnsemblPlants" id="TuG1812G0700001425.01.T01">
    <property type="protein sequence ID" value="TuG1812G0700001425.01.T01"/>
    <property type="gene ID" value="TuG1812G0700001425.01"/>
</dbReference>
<proteinExistence type="predicted"/>
<evidence type="ECO:0000313" key="2">
    <source>
        <dbReference type="EnsemblPlants" id="TuG1812G0700001425.01.T01"/>
    </source>
</evidence>
<name>A0A8R7V1F0_TRIUA</name>
<sequence>AKTVTGRRRGCCCRAPLRRRGSASSPRPSPPTSSLQATCHCSRRRTRCHSRWAALWSWRRSCGRASARRTRCGRSCARRRPSWRRGGRAGSTRTLWRSASGGGTSAAW</sequence>
<feature type="compositionally biased region" description="Low complexity" evidence="1">
    <location>
        <begin position="22"/>
        <end position="36"/>
    </location>
</feature>
<protein>
    <submittedName>
        <fullName evidence="2">Uncharacterized protein</fullName>
    </submittedName>
</protein>
<dbReference type="AlphaFoldDB" id="A0A8R7V1F0"/>
<reference evidence="2" key="3">
    <citation type="submission" date="2022-06" db="UniProtKB">
        <authorList>
            <consortium name="EnsemblPlants"/>
        </authorList>
    </citation>
    <scope>IDENTIFICATION</scope>
</reference>
<organism evidence="2 3">
    <name type="scientific">Triticum urartu</name>
    <name type="common">Red wild einkorn</name>
    <name type="synonym">Crithodium urartu</name>
    <dbReference type="NCBI Taxonomy" id="4572"/>
    <lineage>
        <taxon>Eukaryota</taxon>
        <taxon>Viridiplantae</taxon>
        <taxon>Streptophyta</taxon>
        <taxon>Embryophyta</taxon>
        <taxon>Tracheophyta</taxon>
        <taxon>Spermatophyta</taxon>
        <taxon>Magnoliopsida</taxon>
        <taxon>Liliopsida</taxon>
        <taxon>Poales</taxon>
        <taxon>Poaceae</taxon>
        <taxon>BOP clade</taxon>
        <taxon>Pooideae</taxon>
        <taxon>Triticodae</taxon>
        <taxon>Triticeae</taxon>
        <taxon>Triticinae</taxon>
        <taxon>Triticum</taxon>
    </lineage>
</organism>
<evidence type="ECO:0000313" key="3">
    <source>
        <dbReference type="Proteomes" id="UP000015106"/>
    </source>
</evidence>
<feature type="region of interest" description="Disordered" evidence="1">
    <location>
        <begin position="82"/>
        <end position="108"/>
    </location>
</feature>
<reference evidence="3" key="1">
    <citation type="journal article" date="2013" name="Nature">
        <title>Draft genome of the wheat A-genome progenitor Triticum urartu.</title>
        <authorList>
            <person name="Ling H.Q."/>
            <person name="Zhao S."/>
            <person name="Liu D."/>
            <person name="Wang J."/>
            <person name="Sun H."/>
            <person name="Zhang C."/>
            <person name="Fan H."/>
            <person name="Li D."/>
            <person name="Dong L."/>
            <person name="Tao Y."/>
            <person name="Gao C."/>
            <person name="Wu H."/>
            <person name="Li Y."/>
            <person name="Cui Y."/>
            <person name="Guo X."/>
            <person name="Zheng S."/>
            <person name="Wang B."/>
            <person name="Yu K."/>
            <person name="Liang Q."/>
            <person name="Yang W."/>
            <person name="Lou X."/>
            <person name="Chen J."/>
            <person name="Feng M."/>
            <person name="Jian J."/>
            <person name="Zhang X."/>
            <person name="Luo G."/>
            <person name="Jiang Y."/>
            <person name="Liu J."/>
            <person name="Wang Z."/>
            <person name="Sha Y."/>
            <person name="Zhang B."/>
            <person name="Wu H."/>
            <person name="Tang D."/>
            <person name="Shen Q."/>
            <person name="Xue P."/>
            <person name="Zou S."/>
            <person name="Wang X."/>
            <person name="Liu X."/>
            <person name="Wang F."/>
            <person name="Yang Y."/>
            <person name="An X."/>
            <person name="Dong Z."/>
            <person name="Zhang K."/>
            <person name="Zhang X."/>
            <person name="Luo M.C."/>
            <person name="Dvorak J."/>
            <person name="Tong Y."/>
            <person name="Wang J."/>
            <person name="Yang H."/>
            <person name="Li Z."/>
            <person name="Wang D."/>
            <person name="Zhang A."/>
            <person name="Wang J."/>
        </authorList>
    </citation>
    <scope>NUCLEOTIDE SEQUENCE</scope>
    <source>
        <strain evidence="3">cv. G1812</strain>
    </source>
</reference>
<dbReference type="Gramene" id="TuG1812G0700001425.01.T01">
    <property type="protein sequence ID" value="TuG1812G0700001425.01.T01"/>
    <property type="gene ID" value="TuG1812G0700001425.01"/>
</dbReference>
<dbReference type="Proteomes" id="UP000015106">
    <property type="component" value="Chromosome 7"/>
</dbReference>
<evidence type="ECO:0000256" key="1">
    <source>
        <dbReference type="SAM" id="MobiDB-lite"/>
    </source>
</evidence>
<feature type="region of interest" description="Disordered" evidence="1">
    <location>
        <begin position="16"/>
        <end position="36"/>
    </location>
</feature>
<reference evidence="2" key="2">
    <citation type="submission" date="2018-03" db="EMBL/GenBank/DDBJ databases">
        <title>The Triticum urartu genome reveals the dynamic nature of wheat genome evolution.</title>
        <authorList>
            <person name="Ling H."/>
            <person name="Ma B."/>
            <person name="Shi X."/>
            <person name="Liu H."/>
            <person name="Dong L."/>
            <person name="Sun H."/>
            <person name="Cao Y."/>
            <person name="Gao Q."/>
            <person name="Zheng S."/>
            <person name="Li Y."/>
            <person name="Yu Y."/>
            <person name="Du H."/>
            <person name="Qi M."/>
            <person name="Li Y."/>
            <person name="Yu H."/>
            <person name="Cui Y."/>
            <person name="Wang N."/>
            <person name="Chen C."/>
            <person name="Wu H."/>
            <person name="Zhao Y."/>
            <person name="Zhang J."/>
            <person name="Li Y."/>
            <person name="Zhou W."/>
            <person name="Zhang B."/>
            <person name="Hu W."/>
            <person name="Eijk M."/>
            <person name="Tang J."/>
            <person name="Witsenboer H."/>
            <person name="Zhao S."/>
            <person name="Li Z."/>
            <person name="Zhang A."/>
            <person name="Wang D."/>
            <person name="Liang C."/>
        </authorList>
    </citation>
    <scope>NUCLEOTIDE SEQUENCE [LARGE SCALE GENOMIC DNA]</scope>
    <source>
        <strain evidence="2">cv. G1812</strain>
    </source>
</reference>
<keyword evidence="3" id="KW-1185">Reference proteome</keyword>